<dbReference type="GO" id="GO:0005739">
    <property type="term" value="C:mitochondrion"/>
    <property type="evidence" value="ECO:0007669"/>
    <property type="project" value="TreeGrafter"/>
</dbReference>
<dbReference type="OrthoDB" id="10255969at2759"/>
<evidence type="ECO:0000259" key="4">
    <source>
        <dbReference type="PROSITE" id="PS50893"/>
    </source>
</evidence>
<evidence type="ECO:0000313" key="5">
    <source>
        <dbReference type="EMBL" id="KPI39001.1"/>
    </source>
</evidence>
<feature type="domain" description="ABC transporter" evidence="4">
    <location>
        <begin position="101"/>
        <end position="306"/>
    </location>
</feature>
<accession>A0A0N0NL84</accession>
<proteinExistence type="predicted"/>
<keyword evidence="6" id="KW-1185">Reference proteome</keyword>
<sequence>MGKAGLHLPKRVASSLINIRNGTFFREHPASVADAYRNPPLFPNLNFQVPLIEEHQGQARWPPRSKEHWAVISAKGGTALLEILRGAHFCEPLSARTFPYLTSDAVPEDHRTLRIPSRAIQYVGFNPGQGNALGAGIQGAYLSARYESRRLTAEESDWTVRQYLKGQTTLNPTQQDEESVIDDASVNQVVTDLRLHKLLDMPVSNLSNGQTRRSRIAKALLSKPLLLLLDDPFMGLDPPTLVKLSPMLRDLAYASAPLLLLSLRPQDPIPDWITHLAVVGDEYSISSIGTKEFVLARHAFWLDTYDNPDRYSANATILPLVKKLTRAYGPPLSGINEALTENGIEQVRIREADRQVVRGTEANSLLRIEPTLDNKTSSSLLEMLKTFSTLPSHGSETDHGTSVGQDEQKTEAASSTATSNRKLGQPLIELESVVIKYGDKVVLGHPSPQAGHDKAGLNVTISEGTRLALIGPNGSGKTTFLSLLTSDHPQSYSLPIKFFGRSRLPQPGVPGLSLWQIQSRIGHSAPEVHAFFPKSLSVRQVLESAWAETYVSKPKLSYARDQTVDAFLSWWEPELRQDWKPAKIPPRFVTRNKPVNIATRGLRELIEYSYPPFIKDESSRWTATMTNVFTQNGSYKHSANLDWADDTSTHRFGLLPFAAQRLLLLLRAIIKQPDVLILDEAFSGLSSFVRDKAMLFLEHGETKYLPGSPDLAFMRNDMVDPPSHNGQPIDNKRIHVNRLVQSSDSYLHAYLQSIEKYDQPGQNFSPSMLKDRGWEVQMADQLLEYSKRTAQERLEGARNLGYDTPTYNGLTDKQALVVVSHIKEEVPAMCDEFIRLPGEEEVIEDSRAVEMGYVGRGGISDKWNWLWQSRKS</sequence>
<dbReference type="InterPro" id="IPR050334">
    <property type="entry name" value="Molybdenum_import_ModC"/>
</dbReference>
<reference evidence="5 6" key="1">
    <citation type="submission" date="2015-06" db="EMBL/GenBank/DDBJ databases">
        <title>Draft genome of the ant-associated black yeast Phialophora attae CBS 131958.</title>
        <authorList>
            <person name="Moreno L.F."/>
            <person name="Stielow B.J."/>
            <person name="de Hoog S."/>
            <person name="Vicente V.A."/>
            <person name="Weiss V.A."/>
            <person name="de Vries M."/>
            <person name="Cruz L.M."/>
            <person name="Souza E.M."/>
        </authorList>
    </citation>
    <scope>NUCLEOTIDE SEQUENCE [LARGE SCALE GENOMIC DNA]</scope>
    <source>
        <strain evidence="5 6">CBS 131958</strain>
    </source>
</reference>
<feature type="domain" description="ABC transporter" evidence="4">
    <location>
        <begin position="428"/>
        <end position="769"/>
    </location>
</feature>
<evidence type="ECO:0000313" key="6">
    <source>
        <dbReference type="Proteomes" id="UP000038010"/>
    </source>
</evidence>
<dbReference type="SMART" id="SM00382">
    <property type="entry name" value="AAA"/>
    <property type="match status" value="1"/>
</dbReference>
<evidence type="ECO:0000256" key="3">
    <source>
        <dbReference type="SAM" id="MobiDB-lite"/>
    </source>
</evidence>
<dbReference type="SUPFAM" id="SSF52540">
    <property type="entry name" value="P-loop containing nucleoside triphosphate hydrolases"/>
    <property type="match status" value="2"/>
</dbReference>
<name>A0A0N0NL84_9EURO</name>
<protein>
    <submittedName>
        <fullName evidence="5">Putative ABC transporter ATP-binding protein</fullName>
    </submittedName>
</protein>
<dbReference type="AlphaFoldDB" id="A0A0N0NL84"/>
<dbReference type="RefSeq" id="XP_017998964.1">
    <property type="nucleotide sequence ID" value="XM_018144831.1"/>
</dbReference>
<dbReference type="EMBL" id="LFJN01000016">
    <property type="protein sequence ID" value="KPI39001.1"/>
    <property type="molecule type" value="Genomic_DNA"/>
</dbReference>
<keyword evidence="2 5" id="KW-0067">ATP-binding</keyword>
<dbReference type="VEuPathDB" id="FungiDB:AB675_4676"/>
<dbReference type="PROSITE" id="PS50893">
    <property type="entry name" value="ABC_TRANSPORTER_2"/>
    <property type="match status" value="2"/>
</dbReference>
<keyword evidence="1" id="KW-0547">Nucleotide-binding</keyword>
<dbReference type="GeneID" id="28736711"/>
<dbReference type="GO" id="GO:0016887">
    <property type="term" value="F:ATP hydrolysis activity"/>
    <property type="evidence" value="ECO:0007669"/>
    <property type="project" value="InterPro"/>
</dbReference>
<dbReference type="Proteomes" id="UP000038010">
    <property type="component" value="Unassembled WGS sequence"/>
</dbReference>
<dbReference type="GO" id="GO:0005524">
    <property type="term" value="F:ATP binding"/>
    <property type="evidence" value="ECO:0007669"/>
    <property type="project" value="UniProtKB-KW"/>
</dbReference>
<dbReference type="PANTHER" id="PTHR43514">
    <property type="entry name" value="ABC TRANSPORTER I FAMILY MEMBER 10"/>
    <property type="match status" value="1"/>
</dbReference>
<dbReference type="Gene3D" id="3.40.50.300">
    <property type="entry name" value="P-loop containing nucleotide triphosphate hydrolases"/>
    <property type="match status" value="2"/>
</dbReference>
<dbReference type="InterPro" id="IPR027417">
    <property type="entry name" value="P-loop_NTPase"/>
</dbReference>
<dbReference type="PANTHER" id="PTHR43514:SF4">
    <property type="entry name" value="ABC TRANSPORTER I FAMILY MEMBER 10"/>
    <property type="match status" value="1"/>
</dbReference>
<dbReference type="Pfam" id="PF00005">
    <property type="entry name" value="ABC_tran"/>
    <property type="match status" value="2"/>
</dbReference>
<organism evidence="5 6">
    <name type="scientific">Cyphellophora attinorum</name>
    <dbReference type="NCBI Taxonomy" id="1664694"/>
    <lineage>
        <taxon>Eukaryota</taxon>
        <taxon>Fungi</taxon>
        <taxon>Dikarya</taxon>
        <taxon>Ascomycota</taxon>
        <taxon>Pezizomycotina</taxon>
        <taxon>Eurotiomycetes</taxon>
        <taxon>Chaetothyriomycetidae</taxon>
        <taxon>Chaetothyriales</taxon>
        <taxon>Cyphellophoraceae</taxon>
        <taxon>Cyphellophora</taxon>
    </lineage>
</organism>
<feature type="region of interest" description="Disordered" evidence="3">
    <location>
        <begin position="389"/>
        <end position="420"/>
    </location>
</feature>
<evidence type="ECO:0000256" key="2">
    <source>
        <dbReference type="ARBA" id="ARBA00022840"/>
    </source>
</evidence>
<dbReference type="InterPro" id="IPR003593">
    <property type="entry name" value="AAA+_ATPase"/>
</dbReference>
<evidence type="ECO:0000256" key="1">
    <source>
        <dbReference type="ARBA" id="ARBA00022741"/>
    </source>
</evidence>
<comment type="caution">
    <text evidence="5">The sequence shown here is derived from an EMBL/GenBank/DDBJ whole genome shotgun (WGS) entry which is preliminary data.</text>
</comment>
<gene>
    <name evidence="5" type="ORF">AB675_4676</name>
</gene>
<dbReference type="InterPro" id="IPR003439">
    <property type="entry name" value="ABC_transporter-like_ATP-bd"/>
</dbReference>
<dbReference type="STRING" id="1664694.A0A0N0NL84"/>